<accession>A0A0V0GJF3</accession>
<evidence type="ECO:0000313" key="1">
    <source>
        <dbReference type="EMBL" id="JAP08337.1"/>
    </source>
</evidence>
<reference evidence="1" key="1">
    <citation type="submission" date="2015-12" db="EMBL/GenBank/DDBJ databases">
        <title>Gene expression during late stages of embryo sac development: a critical building block for successful pollen-pistil interactions.</title>
        <authorList>
            <person name="Liu Y."/>
            <person name="Joly V."/>
            <person name="Sabar M."/>
            <person name="Matton D.P."/>
        </authorList>
    </citation>
    <scope>NUCLEOTIDE SEQUENCE</scope>
</reference>
<dbReference type="EMBL" id="GEDG01037087">
    <property type="protein sequence ID" value="JAP08337.1"/>
    <property type="molecule type" value="Transcribed_RNA"/>
</dbReference>
<protein>
    <submittedName>
        <fullName evidence="1">Putative ovule protein</fullName>
    </submittedName>
</protein>
<feature type="non-terminal residue" evidence="1">
    <location>
        <position position="1"/>
    </location>
</feature>
<name>A0A0V0GJF3_SOLCH</name>
<dbReference type="AlphaFoldDB" id="A0A0V0GJF3"/>
<sequence length="64" mass="7418">SFSISFCDVFYLPSMSCVLRKCMSNSSHVLEAQTIQLEEKWTYAEEPVATIDKQVKKVRIKIYP</sequence>
<proteinExistence type="predicted"/>
<organism evidence="1">
    <name type="scientific">Solanum chacoense</name>
    <name type="common">Chaco potato</name>
    <dbReference type="NCBI Taxonomy" id="4108"/>
    <lineage>
        <taxon>Eukaryota</taxon>
        <taxon>Viridiplantae</taxon>
        <taxon>Streptophyta</taxon>
        <taxon>Embryophyta</taxon>
        <taxon>Tracheophyta</taxon>
        <taxon>Spermatophyta</taxon>
        <taxon>Magnoliopsida</taxon>
        <taxon>eudicotyledons</taxon>
        <taxon>Gunneridae</taxon>
        <taxon>Pentapetalae</taxon>
        <taxon>asterids</taxon>
        <taxon>lamiids</taxon>
        <taxon>Solanales</taxon>
        <taxon>Solanaceae</taxon>
        <taxon>Solanoideae</taxon>
        <taxon>Solaneae</taxon>
        <taxon>Solanum</taxon>
    </lineage>
</organism>